<evidence type="ECO:0000256" key="1">
    <source>
        <dbReference type="SAM" id="SignalP"/>
    </source>
</evidence>
<accession>A0ABV0GA99</accession>
<protein>
    <submittedName>
        <fullName evidence="2">Uncharacterized protein</fullName>
    </submittedName>
</protein>
<feature type="signal peptide" evidence="1">
    <location>
        <begin position="1"/>
        <end position="34"/>
    </location>
</feature>
<keyword evidence="3" id="KW-1185">Reference proteome</keyword>
<keyword evidence="1" id="KW-0732">Signal</keyword>
<evidence type="ECO:0000313" key="3">
    <source>
        <dbReference type="Proteomes" id="UP001462640"/>
    </source>
</evidence>
<reference evidence="2 3" key="1">
    <citation type="submission" date="2024-05" db="EMBL/GenBank/DDBJ databases">
        <title>Roseateles sp. 2.12 16S ribosomal RNA gene Genome sequencing and assembly.</title>
        <authorList>
            <person name="Woo H."/>
        </authorList>
    </citation>
    <scope>NUCLEOTIDE SEQUENCE [LARGE SCALE GENOMIC DNA]</scope>
    <source>
        <strain evidence="2 3">2.12</strain>
    </source>
</reference>
<comment type="caution">
    <text evidence="2">The sequence shown here is derived from an EMBL/GenBank/DDBJ whole genome shotgun (WGS) entry which is preliminary data.</text>
</comment>
<name>A0ABV0GA99_9BURK</name>
<proteinExistence type="predicted"/>
<gene>
    <name evidence="2" type="ORF">ABDJ40_03940</name>
</gene>
<dbReference type="Proteomes" id="UP001462640">
    <property type="component" value="Unassembled WGS sequence"/>
</dbReference>
<dbReference type="EMBL" id="JBDPZC010000001">
    <property type="protein sequence ID" value="MEO3711914.1"/>
    <property type="molecule type" value="Genomic_DNA"/>
</dbReference>
<dbReference type="RefSeq" id="WP_347606334.1">
    <property type="nucleotide sequence ID" value="NZ_JBDPZC010000001.1"/>
</dbReference>
<organism evidence="2 3">
    <name type="scientific">Roseateles flavus</name>
    <dbReference type="NCBI Taxonomy" id="3149041"/>
    <lineage>
        <taxon>Bacteria</taxon>
        <taxon>Pseudomonadati</taxon>
        <taxon>Pseudomonadota</taxon>
        <taxon>Betaproteobacteria</taxon>
        <taxon>Burkholderiales</taxon>
        <taxon>Sphaerotilaceae</taxon>
        <taxon>Roseateles</taxon>
    </lineage>
</organism>
<feature type="chain" id="PRO_5045807026" evidence="1">
    <location>
        <begin position="35"/>
        <end position="140"/>
    </location>
</feature>
<sequence length="140" mass="15300">MSRCAPPLPRRLALRLAFMGLAGLAALGASSVQAQTHRQFPADALRAEMLISTPPDLQLDGKDARMAPGSRIRGADNLLVFASALVGQKLTVHYTQDFAGVVRDIWLLNEAELANKTWPRTPEQAASWSFDFASQVWTKP</sequence>
<evidence type="ECO:0000313" key="2">
    <source>
        <dbReference type="EMBL" id="MEO3711914.1"/>
    </source>
</evidence>